<evidence type="ECO:0000313" key="2">
    <source>
        <dbReference type="Proteomes" id="UP000238655"/>
    </source>
</evidence>
<dbReference type="Proteomes" id="UP000238655">
    <property type="component" value="Unassembled WGS sequence"/>
</dbReference>
<sequence>MVGLPEAWVPYARLAFVDPSGAAGADADIELVEADSDARHIVVTVSEWQQAGGEVERQKIGKLTFDAVSGELIGGDDGAGGSFTRIAAAMAGMKVLAAGG</sequence>
<dbReference type="AlphaFoldDB" id="A0A2S5DME8"/>
<proteinExistence type="predicted"/>
<organism evidence="1 2">
    <name type="scientific">Burkholderia contaminans</name>
    <dbReference type="NCBI Taxonomy" id="488447"/>
    <lineage>
        <taxon>Bacteria</taxon>
        <taxon>Pseudomonadati</taxon>
        <taxon>Pseudomonadota</taxon>
        <taxon>Betaproteobacteria</taxon>
        <taxon>Burkholderiales</taxon>
        <taxon>Burkholderiaceae</taxon>
        <taxon>Burkholderia</taxon>
        <taxon>Burkholderia cepacia complex</taxon>
    </lineage>
</organism>
<dbReference type="EMBL" id="PQVP01000006">
    <property type="protein sequence ID" value="POZ80255.1"/>
    <property type="molecule type" value="Genomic_DNA"/>
</dbReference>
<evidence type="ECO:0000313" key="1">
    <source>
        <dbReference type="EMBL" id="POZ80255.1"/>
    </source>
</evidence>
<reference evidence="1 2" key="1">
    <citation type="submission" date="2018-01" db="EMBL/GenBank/DDBJ databases">
        <title>Successful Treatment of Persistent Burkholderia cepacia Bacteremia with Ceftazidime-Avibactam.</title>
        <authorList>
            <person name="Tamma P."/>
            <person name="Fan Y."/>
            <person name="Bergman Y."/>
            <person name="Sick-Samuels A."/>
            <person name="Hsu A."/>
            <person name="Timp W."/>
            <person name="Simner P."/>
        </authorList>
    </citation>
    <scope>NUCLEOTIDE SEQUENCE [LARGE SCALE GENOMIC DNA]</scope>
    <source>
        <strain evidence="1 2">170816</strain>
    </source>
</reference>
<name>A0A2S5DME8_9BURK</name>
<accession>A0A2S5DME8</accession>
<protein>
    <submittedName>
        <fullName evidence="1">Uncharacterized protein</fullName>
    </submittedName>
</protein>
<gene>
    <name evidence="1" type="ORF">C3743_40500</name>
</gene>
<comment type="caution">
    <text evidence="1">The sequence shown here is derived from an EMBL/GenBank/DDBJ whole genome shotgun (WGS) entry which is preliminary data.</text>
</comment>